<evidence type="ECO:0000313" key="2">
    <source>
        <dbReference type="EMBL" id="KFF41807.1"/>
    </source>
</evidence>
<sequence length="210" mass="24510">MIFSPTLILEGIFNLPNLEYLLLLLLPVFWGISFVSLSPLIPCIPSFAMNLLSQNLLQKDLLHHYSLPILPFIIIIIIKTIAQKQKWIHKKYIFLWSLISFIMLAKLGNFTSRYLISLDTWTASKEAISRIAEESSVLTYTYIAPHISHRSTVKLIEQEADINLEQFDHILLNDFLSQNEQVKEQVKKNNHFSLIFQKNHIYLFKKLINK</sequence>
<dbReference type="InterPro" id="IPR018650">
    <property type="entry name" value="STSV1_Orf64"/>
</dbReference>
<evidence type="ECO:0000313" key="3">
    <source>
        <dbReference type="Proteomes" id="UP000028922"/>
    </source>
</evidence>
<keyword evidence="1" id="KW-0472">Membrane</keyword>
<reference evidence="2 3" key="1">
    <citation type="submission" date="2014-08" db="EMBL/GenBank/DDBJ databases">
        <title>Comparative genomics reveals surprising divergence of two closely related strains of uncultivated UCYN-A cyanobacteria.</title>
        <authorList>
            <person name="Bombar D."/>
            <person name="Heller P."/>
            <person name="Sanchez-Baracaldo P."/>
            <person name="Carter B.J."/>
            <person name="Zert J.P."/>
        </authorList>
    </citation>
    <scope>NUCLEOTIDE SEQUENCE [LARGE SCALE GENOMIC DNA]</scope>
</reference>
<feature type="transmembrane region" description="Helical" evidence="1">
    <location>
        <begin position="20"/>
        <end position="41"/>
    </location>
</feature>
<dbReference type="EMBL" id="JPSP01000003">
    <property type="protein sequence ID" value="KFF41807.1"/>
    <property type="molecule type" value="Genomic_DNA"/>
</dbReference>
<keyword evidence="1" id="KW-1133">Transmembrane helix</keyword>
<dbReference type="eggNOG" id="COG3463">
    <property type="taxonomic scope" value="Bacteria"/>
</dbReference>
<comment type="caution">
    <text evidence="2">The sequence shown here is derived from an EMBL/GenBank/DDBJ whole genome shotgun (WGS) entry which is preliminary data.</text>
</comment>
<accession>A0A086CHZ3</accession>
<feature type="transmembrane region" description="Helical" evidence="1">
    <location>
        <begin position="93"/>
        <end position="116"/>
    </location>
</feature>
<name>A0A086CHZ3_9CHRO</name>
<keyword evidence="1" id="KW-0812">Transmembrane</keyword>
<dbReference type="Proteomes" id="UP000028922">
    <property type="component" value="Unassembled WGS sequence"/>
</dbReference>
<protein>
    <submittedName>
        <fullName evidence="2">Putative membrane protein (DUF2079)</fullName>
    </submittedName>
</protein>
<dbReference type="PATRIC" id="fig|1527444.3.peg.419"/>
<dbReference type="Pfam" id="PF09852">
    <property type="entry name" value="DUF2079"/>
    <property type="match status" value="1"/>
</dbReference>
<dbReference type="STRING" id="1527444.ucyna2_00436"/>
<dbReference type="AlphaFoldDB" id="A0A086CHZ3"/>
<organism evidence="2 3">
    <name type="scientific">Candidatus Atelocyanobacterium thalassa isolate SIO64986</name>
    <dbReference type="NCBI Taxonomy" id="1527444"/>
    <lineage>
        <taxon>Bacteria</taxon>
        <taxon>Bacillati</taxon>
        <taxon>Cyanobacteriota</taxon>
        <taxon>Cyanophyceae</taxon>
        <taxon>Oscillatoriophycideae</taxon>
        <taxon>Chroococcales</taxon>
        <taxon>Aphanothecaceae</taxon>
        <taxon>Candidatus Atelocyanobacterium</taxon>
        <taxon>Candidatus Atelocyanobacterium thalassae</taxon>
    </lineage>
</organism>
<gene>
    <name evidence="2" type="ORF">ucyna2_00436</name>
</gene>
<proteinExistence type="predicted"/>
<feature type="transmembrane region" description="Helical" evidence="1">
    <location>
        <begin position="61"/>
        <end position="81"/>
    </location>
</feature>
<evidence type="ECO:0000256" key="1">
    <source>
        <dbReference type="SAM" id="Phobius"/>
    </source>
</evidence>